<gene>
    <name evidence="3" type="ORF">AM588_10005422</name>
</gene>
<proteinExistence type="predicted"/>
<evidence type="ECO:0000313" key="4">
    <source>
        <dbReference type="Proteomes" id="UP000054636"/>
    </source>
</evidence>
<evidence type="ECO:0000313" key="3">
    <source>
        <dbReference type="EMBL" id="KUF91822.1"/>
    </source>
</evidence>
<dbReference type="Proteomes" id="UP000054636">
    <property type="component" value="Unassembled WGS sequence"/>
</dbReference>
<comment type="caution">
    <text evidence="3">The sequence shown here is derived from an EMBL/GenBank/DDBJ whole genome shotgun (WGS) entry which is preliminary data.</text>
</comment>
<dbReference type="AlphaFoldDB" id="A0A0W8D616"/>
<protein>
    <recommendedName>
        <fullName evidence="5">RxLR effector protein</fullName>
    </recommendedName>
</protein>
<name>A0A0W8D616_PHYNI</name>
<feature type="chain" id="PRO_5006941394" description="RxLR effector protein" evidence="2">
    <location>
        <begin position="22"/>
        <end position="221"/>
    </location>
</feature>
<reference evidence="3 4" key="1">
    <citation type="submission" date="2015-11" db="EMBL/GenBank/DDBJ databases">
        <title>Genomes and virulence difference between two physiological races of Phytophthora nicotianae.</title>
        <authorList>
            <person name="Liu H."/>
            <person name="Ma X."/>
            <person name="Yu H."/>
            <person name="Fang D."/>
            <person name="Li Y."/>
            <person name="Wang X."/>
            <person name="Wang W."/>
            <person name="Dong Y."/>
            <person name="Xiao B."/>
        </authorList>
    </citation>
    <scope>NUCLEOTIDE SEQUENCE [LARGE SCALE GENOMIC DNA]</scope>
    <source>
        <strain evidence="4">race 1</strain>
    </source>
</reference>
<feature type="region of interest" description="Disordered" evidence="1">
    <location>
        <begin position="44"/>
        <end position="64"/>
    </location>
</feature>
<evidence type="ECO:0008006" key="5">
    <source>
        <dbReference type="Google" id="ProtNLM"/>
    </source>
</evidence>
<evidence type="ECO:0000256" key="1">
    <source>
        <dbReference type="SAM" id="MobiDB-lite"/>
    </source>
</evidence>
<feature type="compositionally biased region" description="Basic and acidic residues" evidence="1">
    <location>
        <begin position="53"/>
        <end position="64"/>
    </location>
</feature>
<dbReference type="EMBL" id="LNFP01000534">
    <property type="protein sequence ID" value="KUF91822.1"/>
    <property type="molecule type" value="Genomic_DNA"/>
</dbReference>
<keyword evidence="2" id="KW-0732">Signal</keyword>
<feature type="signal peptide" evidence="2">
    <location>
        <begin position="1"/>
        <end position="21"/>
    </location>
</feature>
<organism evidence="3 4">
    <name type="scientific">Phytophthora nicotianae</name>
    <name type="common">Potato buckeye rot agent</name>
    <name type="synonym">Phytophthora parasitica</name>
    <dbReference type="NCBI Taxonomy" id="4792"/>
    <lineage>
        <taxon>Eukaryota</taxon>
        <taxon>Sar</taxon>
        <taxon>Stramenopiles</taxon>
        <taxon>Oomycota</taxon>
        <taxon>Peronosporomycetes</taxon>
        <taxon>Peronosporales</taxon>
        <taxon>Peronosporaceae</taxon>
        <taxon>Phytophthora</taxon>
    </lineage>
</organism>
<accession>A0A0W8D616</accession>
<evidence type="ECO:0000256" key="2">
    <source>
        <dbReference type="SAM" id="SignalP"/>
    </source>
</evidence>
<sequence length="221" mass="25095">MRVYFVMLAVLASALVIGSEAKEVTSIQMKKNEKHYLRSYGMDDVDMEDNTSDEERAGPLDRNSDDIVTTLKNFDNLDDLFAQLAKNEDNANAIVAKLSENGKKTQNIGLIIKIDNARTAIHYNQKLTDWVDTKTLDELSLAMKTSGMTPATRLFTEWHKSGKTPKEFSAAIAAIKNEDKRKRFGAFDFLFKSFVQKEKKKAAVERWQKLMQLYRAARTAS</sequence>